<dbReference type="Proteomes" id="UP000008909">
    <property type="component" value="Unassembled WGS sequence"/>
</dbReference>
<sequence length="301" mass="33349">MDDGLCFLTVSQFYFSDDWKNVREHLYRKKTASLKRRQLEVLIRSETVRDLYHDVVESIIDLYKDSGTGLHSWQHFRAAADKLAELHKFMKLTVARVYALGTAEGAATYSYDFFEKIRDVQAHSNSPTFIPFDYLRGYLSQPDDPPPKRMRRNKRTATRRQPCYSNIKPNSSSNFLLSGSQTPACAHISSELHVCQPNPSSSARTADPGVDQCEKVQVSRSDASVPVMSNSHSPPGGETESYLSEDSSGASLCSCACADDSFTDTSSSANEEDDTDFHRGRSTSSRPTVGSTSGPPFSPSS</sequence>
<dbReference type="EMBL" id="DF143138">
    <property type="protein sequence ID" value="GAA31166.1"/>
    <property type="molecule type" value="Genomic_DNA"/>
</dbReference>
<gene>
    <name evidence="2" type="ORF">CLF_105912</name>
</gene>
<organism evidence="2 3">
    <name type="scientific">Clonorchis sinensis</name>
    <name type="common">Chinese liver fluke</name>
    <dbReference type="NCBI Taxonomy" id="79923"/>
    <lineage>
        <taxon>Eukaryota</taxon>
        <taxon>Metazoa</taxon>
        <taxon>Spiralia</taxon>
        <taxon>Lophotrochozoa</taxon>
        <taxon>Platyhelminthes</taxon>
        <taxon>Trematoda</taxon>
        <taxon>Digenea</taxon>
        <taxon>Opisthorchiida</taxon>
        <taxon>Opisthorchiata</taxon>
        <taxon>Opisthorchiidae</taxon>
        <taxon>Clonorchis</taxon>
    </lineage>
</organism>
<reference evidence="2" key="1">
    <citation type="journal article" date="2011" name="Genome Biol.">
        <title>The draft genome of the carcinogenic human liver fluke Clonorchis sinensis.</title>
        <authorList>
            <person name="Wang X."/>
            <person name="Chen W."/>
            <person name="Huang Y."/>
            <person name="Sun J."/>
            <person name="Men J."/>
            <person name="Liu H."/>
            <person name="Luo F."/>
            <person name="Guo L."/>
            <person name="Lv X."/>
            <person name="Deng C."/>
            <person name="Zhou C."/>
            <person name="Fan Y."/>
            <person name="Li X."/>
            <person name="Huang L."/>
            <person name="Hu Y."/>
            <person name="Liang C."/>
            <person name="Hu X."/>
            <person name="Xu J."/>
            <person name="Yu X."/>
        </authorList>
    </citation>
    <scope>NUCLEOTIDE SEQUENCE [LARGE SCALE GENOMIC DNA]</scope>
    <source>
        <strain evidence="2">Henan</strain>
    </source>
</reference>
<feature type="region of interest" description="Disordered" evidence="1">
    <location>
        <begin position="261"/>
        <end position="301"/>
    </location>
</feature>
<evidence type="ECO:0000313" key="3">
    <source>
        <dbReference type="Proteomes" id="UP000008909"/>
    </source>
</evidence>
<evidence type="ECO:0000256" key="1">
    <source>
        <dbReference type="SAM" id="MobiDB-lite"/>
    </source>
</evidence>
<keyword evidence="3" id="KW-1185">Reference proteome</keyword>
<feature type="region of interest" description="Disordered" evidence="1">
    <location>
        <begin position="140"/>
        <end position="170"/>
    </location>
</feature>
<proteinExistence type="predicted"/>
<reference key="2">
    <citation type="submission" date="2011-10" db="EMBL/GenBank/DDBJ databases">
        <title>The genome and transcriptome sequence of Clonorchis sinensis provide insights into the carcinogenic liver fluke.</title>
        <authorList>
            <person name="Wang X."/>
            <person name="Huang Y."/>
            <person name="Chen W."/>
            <person name="Liu H."/>
            <person name="Guo L."/>
            <person name="Chen Y."/>
            <person name="Luo F."/>
            <person name="Zhou W."/>
            <person name="Sun J."/>
            <person name="Mao Q."/>
            <person name="Liang P."/>
            <person name="Zhou C."/>
            <person name="Tian Y."/>
            <person name="Men J."/>
            <person name="Lv X."/>
            <person name="Huang L."/>
            <person name="Zhou J."/>
            <person name="Hu Y."/>
            <person name="Li R."/>
            <person name="Zhang F."/>
            <person name="Lei H."/>
            <person name="Li X."/>
            <person name="Hu X."/>
            <person name="Liang C."/>
            <person name="Xu J."/>
            <person name="Wu Z."/>
            <person name="Yu X."/>
        </authorList>
    </citation>
    <scope>NUCLEOTIDE SEQUENCE</scope>
    <source>
        <strain>Henan</strain>
    </source>
</reference>
<name>H2KRB6_CLOSI</name>
<accession>H2KRB6</accession>
<feature type="compositionally biased region" description="Basic residues" evidence="1">
    <location>
        <begin position="148"/>
        <end position="158"/>
    </location>
</feature>
<evidence type="ECO:0000313" key="2">
    <source>
        <dbReference type="EMBL" id="GAA31166.1"/>
    </source>
</evidence>
<feature type="compositionally biased region" description="Polar residues" evidence="1">
    <location>
        <begin position="218"/>
        <end position="233"/>
    </location>
</feature>
<dbReference type="InParanoid" id="H2KRB6"/>
<feature type="region of interest" description="Disordered" evidence="1">
    <location>
        <begin position="196"/>
        <end position="246"/>
    </location>
</feature>
<dbReference type="AlphaFoldDB" id="H2KRB6"/>
<protein>
    <submittedName>
        <fullName evidence="2">Uncharacterized protein</fullName>
    </submittedName>
</protein>